<evidence type="ECO:0000256" key="6">
    <source>
        <dbReference type="ARBA" id="ARBA00023316"/>
    </source>
</evidence>
<dbReference type="EMBL" id="JAUSSU010000001">
    <property type="protein sequence ID" value="MDQ0110776.1"/>
    <property type="molecule type" value="Genomic_DNA"/>
</dbReference>
<feature type="domain" description="Peptidase S11 D-alanyl-D-alanine carboxypeptidase A N-terminal" evidence="9">
    <location>
        <begin position="42"/>
        <end position="287"/>
    </location>
</feature>
<keyword evidence="2" id="KW-0732">Signal</keyword>
<comment type="caution">
    <text evidence="10">The sequence shown here is derived from an EMBL/GenBank/DDBJ whole genome shotgun (WGS) entry which is preliminary data.</text>
</comment>
<gene>
    <name evidence="10" type="ORF">J2T15_000192</name>
</gene>
<keyword evidence="4" id="KW-0133">Cell shape</keyword>
<evidence type="ECO:0000256" key="1">
    <source>
        <dbReference type="ARBA" id="ARBA00007164"/>
    </source>
</evidence>
<evidence type="ECO:0000313" key="11">
    <source>
        <dbReference type="Proteomes" id="UP001229346"/>
    </source>
</evidence>
<proteinExistence type="inferred from homology"/>
<comment type="similarity">
    <text evidence="1 7">Belongs to the peptidase S11 family.</text>
</comment>
<feature type="transmembrane region" description="Helical" evidence="8">
    <location>
        <begin position="20"/>
        <end position="38"/>
    </location>
</feature>
<dbReference type="PRINTS" id="PR00725">
    <property type="entry name" value="DADACBPTASE1"/>
</dbReference>
<protein>
    <submittedName>
        <fullName evidence="10">D-alanyl-D-alanine carboxypeptidase (Penicillin-binding protein 5/6)</fullName>
        <ecNumber evidence="10">3.4.16.4</ecNumber>
    </submittedName>
</protein>
<evidence type="ECO:0000259" key="9">
    <source>
        <dbReference type="Pfam" id="PF00768"/>
    </source>
</evidence>
<dbReference type="PROSITE" id="PS51257">
    <property type="entry name" value="PROKAR_LIPOPROTEIN"/>
    <property type="match status" value="1"/>
</dbReference>
<keyword evidence="8" id="KW-1133">Transmembrane helix</keyword>
<organism evidence="10 11">
    <name type="scientific">Paenibacillus harenae</name>
    <dbReference type="NCBI Taxonomy" id="306543"/>
    <lineage>
        <taxon>Bacteria</taxon>
        <taxon>Bacillati</taxon>
        <taxon>Bacillota</taxon>
        <taxon>Bacilli</taxon>
        <taxon>Bacillales</taxon>
        <taxon>Paenibacillaceae</taxon>
        <taxon>Paenibacillus</taxon>
    </lineage>
</organism>
<dbReference type="Proteomes" id="UP001229346">
    <property type="component" value="Unassembled WGS sequence"/>
</dbReference>
<evidence type="ECO:0000256" key="7">
    <source>
        <dbReference type="RuleBase" id="RU004016"/>
    </source>
</evidence>
<keyword evidence="10" id="KW-0645">Protease</keyword>
<reference evidence="10 11" key="1">
    <citation type="submission" date="2023-07" db="EMBL/GenBank/DDBJ databases">
        <title>Sorghum-associated microbial communities from plants grown in Nebraska, USA.</title>
        <authorList>
            <person name="Schachtman D."/>
        </authorList>
    </citation>
    <scope>NUCLEOTIDE SEQUENCE [LARGE SCALE GENOMIC DNA]</scope>
    <source>
        <strain evidence="10 11">CC482</strain>
    </source>
</reference>
<keyword evidence="5" id="KW-0573">Peptidoglycan synthesis</keyword>
<dbReference type="RefSeq" id="WP_307200154.1">
    <property type="nucleotide sequence ID" value="NZ_JAUSSU010000001.1"/>
</dbReference>
<keyword evidence="11" id="KW-1185">Reference proteome</keyword>
<evidence type="ECO:0000313" key="10">
    <source>
        <dbReference type="EMBL" id="MDQ0110776.1"/>
    </source>
</evidence>
<dbReference type="SUPFAM" id="SSF56601">
    <property type="entry name" value="beta-lactamase/transpeptidase-like"/>
    <property type="match status" value="1"/>
</dbReference>
<evidence type="ECO:0000256" key="5">
    <source>
        <dbReference type="ARBA" id="ARBA00022984"/>
    </source>
</evidence>
<name>A0ABT9TTV2_PAEHA</name>
<keyword evidence="10" id="KW-0121">Carboxypeptidase</keyword>
<keyword evidence="8" id="KW-0812">Transmembrane</keyword>
<keyword evidence="6" id="KW-0961">Cell wall biogenesis/degradation</keyword>
<dbReference type="InterPro" id="IPR018044">
    <property type="entry name" value="Peptidase_S11"/>
</dbReference>
<keyword evidence="8" id="KW-0472">Membrane</keyword>
<dbReference type="Gene3D" id="3.40.710.10">
    <property type="entry name" value="DD-peptidase/beta-lactamase superfamily"/>
    <property type="match status" value="1"/>
</dbReference>
<evidence type="ECO:0000256" key="4">
    <source>
        <dbReference type="ARBA" id="ARBA00022960"/>
    </source>
</evidence>
<evidence type="ECO:0000256" key="8">
    <source>
        <dbReference type="SAM" id="Phobius"/>
    </source>
</evidence>
<sequence length="331" mass="35025">MRQQSGPAYRGRNGGAFKAMGIAAVAIACFYMMTVWHGKTGAAALHVGATAAIMMDAGTGEVLFEKNADVALPPASMSKMMTELIVLELVNEGKLEWNEPVTTSRYAAGVPGSQVGFNAGESFTVRELFEALTVHSANDAAVAIAEHAAGSEPEFVKLMNSRADRIGMSEQALFANATGLNRNDLTAFAESASDGDTMLTASDVALLAGHLLNKYPEVLEVSSRSSIKLASSGHRLASTNLMLEDMPFAYPGNDGLKTGYTPEAGYCFTGTAKQDGRRLITVVMGSATSESRFEETQKLFKFGFHDKSGGLLATVQNSLGLMGETIISIGR</sequence>
<evidence type="ECO:0000256" key="3">
    <source>
        <dbReference type="ARBA" id="ARBA00022801"/>
    </source>
</evidence>
<dbReference type="InterPro" id="IPR012338">
    <property type="entry name" value="Beta-lactam/transpept-like"/>
</dbReference>
<keyword evidence="3 10" id="KW-0378">Hydrolase</keyword>
<evidence type="ECO:0000256" key="2">
    <source>
        <dbReference type="ARBA" id="ARBA00022729"/>
    </source>
</evidence>
<dbReference type="PANTHER" id="PTHR21581:SF11">
    <property type="entry name" value="D-ALANYL-D-ALANINE CARBOXYPEPTIDASE DACA"/>
    <property type="match status" value="1"/>
</dbReference>
<dbReference type="Pfam" id="PF00768">
    <property type="entry name" value="Peptidase_S11"/>
    <property type="match status" value="1"/>
</dbReference>
<dbReference type="InterPro" id="IPR001967">
    <property type="entry name" value="Peptidase_S11_N"/>
</dbReference>
<dbReference type="GO" id="GO:0009002">
    <property type="term" value="F:serine-type D-Ala-D-Ala carboxypeptidase activity"/>
    <property type="evidence" value="ECO:0007669"/>
    <property type="project" value="UniProtKB-EC"/>
</dbReference>
<dbReference type="EC" id="3.4.16.4" evidence="10"/>
<accession>A0ABT9TTV2</accession>
<dbReference type="PANTHER" id="PTHR21581">
    <property type="entry name" value="D-ALANYL-D-ALANINE CARBOXYPEPTIDASE"/>
    <property type="match status" value="1"/>
</dbReference>